<proteinExistence type="inferred from homology"/>
<name>A0A939JIR9_9ACTN</name>
<comment type="subcellular location">
    <subcellularLocation>
        <location evidence="1">Cell septum</location>
    </subcellularLocation>
</comment>
<dbReference type="GO" id="GO:0030428">
    <property type="term" value="C:cell septum"/>
    <property type="evidence" value="ECO:0007669"/>
    <property type="project" value="UniProtKB-SubCell"/>
</dbReference>
<evidence type="ECO:0000256" key="4">
    <source>
        <dbReference type="ARBA" id="ARBA00022969"/>
    </source>
</evidence>
<comment type="similarity">
    <text evidence="2">Belongs to the SsgA family.</text>
</comment>
<keyword evidence="4" id="KW-0749">Sporulation</keyword>
<evidence type="ECO:0000313" key="8">
    <source>
        <dbReference type="Proteomes" id="UP000664167"/>
    </source>
</evidence>
<dbReference type="Proteomes" id="UP000664167">
    <property type="component" value="Unassembled WGS sequence"/>
</dbReference>
<dbReference type="RefSeq" id="WP_206966957.1">
    <property type="nucleotide sequence ID" value="NZ_BAAAJJ010000004.1"/>
</dbReference>
<organism evidence="7 8">
    <name type="scientific">Streptomyces beijiangensis</name>
    <dbReference type="NCBI Taxonomy" id="163361"/>
    <lineage>
        <taxon>Bacteria</taxon>
        <taxon>Bacillati</taxon>
        <taxon>Actinomycetota</taxon>
        <taxon>Actinomycetes</taxon>
        <taxon>Kitasatosporales</taxon>
        <taxon>Streptomycetaceae</taxon>
        <taxon>Streptomyces</taxon>
    </lineage>
</organism>
<dbReference type="Pfam" id="PF04686">
    <property type="entry name" value="SsgA"/>
    <property type="match status" value="1"/>
</dbReference>
<keyword evidence="3" id="KW-0132">Cell division</keyword>
<sequence>MPAETVVEQAVRTRMVASAPRMETVPATLRYDRQDPFAVHMTFPAPATLAGVAVSWTFSRDLLQAGVSAPAGLGDVRIRPYGYDRTVLEFHAFEGVAMVHLHTAELRRFLKRTETLVPCGFEHLHLDLDQDVADLLRGW</sequence>
<reference evidence="7" key="1">
    <citation type="submission" date="2021-03" db="EMBL/GenBank/DDBJ databases">
        <title>Streptomyces poriferae sp. nov., a novel marine sponge-derived Actinobacteria species with anti-MRSA activity.</title>
        <authorList>
            <person name="Sandoval-Powers M."/>
            <person name="Kralova S."/>
            <person name="Nguyen G.-S."/>
            <person name="Fawwal D."/>
            <person name="Degnes K."/>
            <person name="Klinkenberg G."/>
            <person name="Sletta H."/>
            <person name="Wentzel A."/>
            <person name="Liles M.R."/>
        </authorList>
    </citation>
    <scope>NUCLEOTIDE SEQUENCE</scope>
    <source>
        <strain evidence="7">DSM 41794</strain>
    </source>
</reference>
<dbReference type="InterPro" id="IPR006776">
    <property type="entry name" value="SsgB"/>
</dbReference>
<evidence type="ECO:0000256" key="5">
    <source>
        <dbReference type="ARBA" id="ARBA00023210"/>
    </source>
</evidence>
<dbReference type="AlphaFoldDB" id="A0A939JIR9"/>
<evidence type="ECO:0000256" key="2">
    <source>
        <dbReference type="ARBA" id="ARBA00009323"/>
    </source>
</evidence>
<evidence type="ECO:0000256" key="3">
    <source>
        <dbReference type="ARBA" id="ARBA00022618"/>
    </source>
</evidence>
<dbReference type="EMBL" id="JAFLRJ010000328">
    <property type="protein sequence ID" value="MBO0515808.1"/>
    <property type="molecule type" value="Genomic_DNA"/>
</dbReference>
<keyword evidence="6" id="KW-0131">Cell cycle</keyword>
<evidence type="ECO:0000256" key="6">
    <source>
        <dbReference type="ARBA" id="ARBA00023306"/>
    </source>
</evidence>
<evidence type="ECO:0000313" key="7">
    <source>
        <dbReference type="EMBL" id="MBO0515808.1"/>
    </source>
</evidence>
<dbReference type="Gene3D" id="2.30.31.20">
    <property type="entry name" value="Sporulation-specific cell division protein SsgB"/>
    <property type="match status" value="1"/>
</dbReference>
<evidence type="ECO:0000256" key="1">
    <source>
        <dbReference type="ARBA" id="ARBA00004431"/>
    </source>
</evidence>
<keyword evidence="8" id="KW-1185">Reference proteome</keyword>
<gene>
    <name evidence="7" type="ORF">J0695_29075</name>
</gene>
<comment type="caution">
    <text evidence="7">The sequence shown here is derived from an EMBL/GenBank/DDBJ whole genome shotgun (WGS) entry which is preliminary data.</text>
</comment>
<dbReference type="InterPro" id="IPR038658">
    <property type="entry name" value="SsgB_sf"/>
</dbReference>
<dbReference type="GO" id="GO:0030435">
    <property type="term" value="P:sporulation resulting in formation of a cellular spore"/>
    <property type="evidence" value="ECO:0007669"/>
    <property type="project" value="UniProtKB-KW"/>
</dbReference>
<protein>
    <submittedName>
        <fullName evidence="7">SsgA family sporulation/cell division regulator</fullName>
    </submittedName>
</protein>
<dbReference type="GO" id="GO:0000917">
    <property type="term" value="P:division septum assembly"/>
    <property type="evidence" value="ECO:0007669"/>
    <property type="project" value="UniProtKB-KW"/>
</dbReference>
<keyword evidence="5" id="KW-0717">Septation</keyword>
<accession>A0A939JIR9</accession>